<feature type="transmembrane region" description="Helical" evidence="8">
    <location>
        <begin position="45"/>
        <end position="66"/>
    </location>
</feature>
<dbReference type="InterPro" id="IPR003856">
    <property type="entry name" value="LPS_length_determ_N"/>
</dbReference>
<accession>A0ABU5HXS6</accession>
<evidence type="ECO:0000256" key="3">
    <source>
        <dbReference type="ARBA" id="ARBA00022692"/>
    </source>
</evidence>
<evidence type="ECO:0000256" key="1">
    <source>
        <dbReference type="ARBA" id="ARBA00004651"/>
    </source>
</evidence>
<dbReference type="Proteomes" id="UP001294412">
    <property type="component" value="Unassembled WGS sequence"/>
</dbReference>
<dbReference type="InterPro" id="IPR050445">
    <property type="entry name" value="Bact_polysacc_biosynth/exp"/>
</dbReference>
<evidence type="ECO:0000256" key="6">
    <source>
        <dbReference type="SAM" id="Coils"/>
    </source>
</evidence>
<gene>
    <name evidence="11" type="ORF">U0C82_02110</name>
</gene>
<evidence type="ECO:0000256" key="4">
    <source>
        <dbReference type="ARBA" id="ARBA00022989"/>
    </source>
</evidence>
<feature type="coiled-coil region" evidence="6">
    <location>
        <begin position="228"/>
        <end position="255"/>
    </location>
</feature>
<keyword evidence="2" id="KW-1003">Cell membrane</keyword>
<keyword evidence="12" id="KW-1185">Reference proteome</keyword>
<dbReference type="PANTHER" id="PTHR32309:SF13">
    <property type="entry name" value="FERRIC ENTEROBACTIN TRANSPORT PROTEIN FEPE"/>
    <property type="match status" value="1"/>
</dbReference>
<feature type="compositionally biased region" description="Low complexity" evidence="7">
    <location>
        <begin position="1"/>
        <end position="20"/>
    </location>
</feature>
<name>A0ABU5HXS6_9HYPH</name>
<dbReference type="PANTHER" id="PTHR32309">
    <property type="entry name" value="TYROSINE-PROTEIN KINASE"/>
    <property type="match status" value="1"/>
</dbReference>
<evidence type="ECO:0000259" key="9">
    <source>
        <dbReference type="Pfam" id="PF02706"/>
    </source>
</evidence>
<proteinExistence type="predicted"/>
<keyword evidence="4 8" id="KW-1133">Transmembrane helix</keyword>
<keyword evidence="3 8" id="KW-0812">Transmembrane</keyword>
<evidence type="ECO:0000256" key="8">
    <source>
        <dbReference type="SAM" id="Phobius"/>
    </source>
</evidence>
<comment type="subcellular location">
    <subcellularLocation>
        <location evidence="1">Cell membrane</location>
        <topology evidence="1">Multi-pass membrane protein</topology>
    </subcellularLocation>
</comment>
<dbReference type="EMBL" id="JAXLPB010000001">
    <property type="protein sequence ID" value="MDY8107944.1"/>
    <property type="molecule type" value="Genomic_DNA"/>
</dbReference>
<evidence type="ECO:0000256" key="2">
    <source>
        <dbReference type="ARBA" id="ARBA00022475"/>
    </source>
</evidence>
<dbReference type="Pfam" id="PF13807">
    <property type="entry name" value="GNVR"/>
    <property type="match status" value="1"/>
</dbReference>
<evidence type="ECO:0000256" key="5">
    <source>
        <dbReference type="ARBA" id="ARBA00023136"/>
    </source>
</evidence>
<feature type="compositionally biased region" description="Basic and acidic residues" evidence="7">
    <location>
        <begin position="578"/>
        <end position="606"/>
    </location>
</feature>
<feature type="domain" description="Tyrosine-protein kinase G-rich" evidence="10">
    <location>
        <begin position="407"/>
        <end position="477"/>
    </location>
</feature>
<protein>
    <submittedName>
        <fullName evidence="11">GumC family protein</fullName>
    </submittedName>
</protein>
<feature type="region of interest" description="Disordered" evidence="7">
    <location>
        <begin position="576"/>
        <end position="677"/>
    </location>
</feature>
<keyword evidence="5 8" id="KW-0472">Membrane</keyword>
<feature type="domain" description="Polysaccharide chain length determinant N-terminal" evidence="9">
    <location>
        <begin position="37"/>
        <end position="124"/>
    </location>
</feature>
<dbReference type="RefSeq" id="WP_322185400.1">
    <property type="nucleotide sequence ID" value="NZ_JAXLPB010000001.1"/>
</dbReference>
<evidence type="ECO:0000256" key="7">
    <source>
        <dbReference type="SAM" id="MobiDB-lite"/>
    </source>
</evidence>
<keyword evidence="6" id="KW-0175">Coiled coil</keyword>
<dbReference type="InterPro" id="IPR032807">
    <property type="entry name" value="GNVR"/>
</dbReference>
<feature type="region of interest" description="Disordered" evidence="7">
    <location>
        <begin position="1"/>
        <end position="23"/>
    </location>
</feature>
<evidence type="ECO:0000259" key="10">
    <source>
        <dbReference type="Pfam" id="PF13807"/>
    </source>
</evidence>
<dbReference type="Pfam" id="PF02706">
    <property type="entry name" value="Wzz"/>
    <property type="match status" value="1"/>
</dbReference>
<reference evidence="11 12" key="1">
    <citation type="submission" date="2023-12" db="EMBL/GenBank/DDBJ databases">
        <title>Description of Novel Strain Fulvimarina sp. 2208YS6-2-32 isolated from Uroteuthis (Photololigo) edulis.</title>
        <authorList>
            <person name="Park J.-S."/>
        </authorList>
    </citation>
    <scope>NUCLEOTIDE SEQUENCE [LARGE SCALE GENOMIC DNA]</scope>
    <source>
        <strain evidence="11 12">2208YS6-2-32</strain>
    </source>
</reference>
<evidence type="ECO:0000313" key="11">
    <source>
        <dbReference type="EMBL" id="MDY8107944.1"/>
    </source>
</evidence>
<feature type="transmembrane region" description="Helical" evidence="8">
    <location>
        <begin position="460"/>
        <end position="482"/>
    </location>
</feature>
<sequence length="712" mass="76716">MFTAKPDPAANPSASSARPSQEPPEAFAGRALVDPLFLIGKLWRARYVILLCGLIGAGLATAVALVTPKLYEATTQILVDPRDIKVVQNEVTPNGLPSDATLALIESQTAVIHSNEVLLSVIRQADLLNDPDYNGTGFSILGSVKDFLGLTEKATASPEGAPLSRIELVTLRNFREHMKVFREPKSFVLHLSVRSTSAQKSAQLANLLGQAFIAELGEVQSTTARRASDALSGRLEELKESVGRAERAVEEYKVENRLVGVGGRLVDDDYILRINDQLARSRGEVTALRNTAEQMRSASVDDVVEGSFPEELTSEALNRLRTNYAELSQQQAVLAASLGERHPRMIANAQALEAARTAIRAEVGRIVAATQTELSRAESTDGDLTGQIDRLKTKQLETSGSFVKLRELEREVEASRAIYEAFLLRARETGEQEMLNTANVRVISAATAPLDPASMSRRNMVLIGFLAGLIVGLGLATIWALWGPVKRAMAQNRAGYARRDDEELQKAAHDYRIAARSTSSAGFGALRQSDTRLPDRIGAQGQGYGERVLPTGGYETGNASAPPHADDAAGYALAMRAGSDHRPDQRTQRAEVSADARDAAREDAGARDTMPAARRKWRLPPATALPAEQPAAAEGAAGKPRARSLSEAVTALRQERRESGETGSRTGPSSAQEAREMQAEIEAIKARLMGLRTAVGVDGDEASRHSRETTNA</sequence>
<feature type="compositionally biased region" description="Low complexity" evidence="7">
    <location>
        <begin position="619"/>
        <end position="639"/>
    </location>
</feature>
<evidence type="ECO:0000313" key="12">
    <source>
        <dbReference type="Proteomes" id="UP001294412"/>
    </source>
</evidence>
<organism evidence="11 12">
    <name type="scientific">Fulvimarina uroteuthidis</name>
    <dbReference type="NCBI Taxonomy" id="3098149"/>
    <lineage>
        <taxon>Bacteria</taxon>
        <taxon>Pseudomonadati</taxon>
        <taxon>Pseudomonadota</taxon>
        <taxon>Alphaproteobacteria</taxon>
        <taxon>Hyphomicrobiales</taxon>
        <taxon>Aurantimonadaceae</taxon>
        <taxon>Fulvimarina</taxon>
    </lineage>
</organism>
<comment type="caution">
    <text evidence="11">The sequence shown here is derived from an EMBL/GenBank/DDBJ whole genome shotgun (WGS) entry which is preliminary data.</text>
</comment>
<feature type="compositionally biased region" description="Polar residues" evidence="7">
    <location>
        <begin position="661"/>
        <end position="672"/>
    </location>
</feature>